<evidence type="ECO:0000256" key="1">
    <source>
        <dbReference type="ARBA" id="ARBA00004123"/>
    </source>
</evidence>
<dbReference type="Pfam" id="PF13092">
    <property type="entry name" value="CENP-L"/>
    <property type="match status" value="1"/>
</dbReference>
<accession>A0A6J8D5X3</accession>
<feature type="region of interest" description="Disordered" evidence="8">
    <location>
        <begin position="128"/>
        <end position="285"/>
    </location>
</feature>
<feature type="compositionally biased region" description="Polar residues" evidence="8">
    <location>
        <begin position="248"/>
        <end position="285"/>
    </location>
</feature>
<feature type="compositionally biased region" description="Polar residues" evidence="8">
    <location>
        <begin position="134"/>
        <end position="179"/>
    </location>
</feature>
<dbReference type="EMBL" id="CACVKT020006742">
    <property type="protein sequence ID" value="CAC5403309.1"/>
    <property type="molecule type" value="Genomic_DNA"/>
</dbReference>
<dbReference type="AlphaFoldDB" id="A0A6J8D5X3"/>
<dbReference type="PANTHER" id="PTHR31740:SF2">
    <property type="entry name" value="CENTROMERE PROTEIN L"/>
    <property type="match status" value="1"/>
</dbReference>
<feature type="compositionally biased region" description="Low complexity" evidence="8">
    <location>
        <begin position="180"/>
        <end position="191"/>
    </location>
</feature>
<feature type="compositionally biased region" description="Polar residues" evidence="8">
    <location>
        <begin position="192"/>
        <end position="203"/>
    </location>
</feature>
<evidence type="ECO:0000256" key="4">
    <source>
        <dbReference type="ARBA" id="ARBA00016380"/>
    </source>
</evidence>
<evidence type="ECO:0000313" key="10">
    <source>
        <dbReference type="Proteomes" id="UP000507470"/>
    </source>
</evidence>
<name>A0A6J8D5X3_MYTCO</name>
<feature type="compositionally biased region" description="Low complexity" evidence="8">
    <location>
        <begin position="204"/>
        <end position="221"/>
    </location>
</feature>
<evidence type="ECO:0000256" key="2">
    <source>
        <dbReference type="ARBA" id="ARBA00004584"/>
    </source>
</evidence>
<evidence type="ECO:0000256" key="8">
    <source>
        <dbReference type="SAM" id="MobiDB-lite"/>
    </source>
</evidence>
<dbReference type="Proteomes" id="UP000507470">
    <property type="component" value="Unassembled WGS sequence"/>
</dbReference>
<keyword evidence="5" id="KW-0158">Chromosome</keyword>
<dbReference type="GO" id="GO:0000775">
    <property type="term" value="C:chromosome, centromeric region"/>
    <property type="evidence" value="ECO:0007669"/>
    <property type="project" value="UniProtKB-SubCell"/>
</dbReference>
<feature type="region of interest" description="Disordered" evidence="8">
    <location>
        <begin position="16"/>
        <end position="87"/>
    </location>
</feature>
<evidence type="ECO:0000256" key="7">
    <source>
        <dbReference type="ARBA" id="ARBA00023328"/>
    </source>
</evidence>
<proteinExistence type="inferred from homology"/>
<gene>
    <name evidence="9" type="ORF">MCOR_37213</name>
</gene>
<keyword evidence="6" id="KW-0539">Nucleus</keyword>
<dbReference type="GO" id="GO:0005634">
    <property type="term" value="C:nucleus"/>
    <property type="evidence" value="ECO:0007669"/>
    <property type="project" value="UniProtKB-SubCell"/>
</dbReference>
<sequence>MSTEFIVRSCNVPGVEDNENRKQLFSNTASRRSSRRFTPYGRTPKSRQLKGKNYEILSKGTAERSRARERRSTVETDEEHESNLKGLTNKSWKLFKMTPLYKFNTESSQLKKYSSQLSAHIEALTTVGVDGGNSDRSQSENEIQTAQPSISSQPISTTQRENQSSVGCQSVSTSQDENPSSVSCQSVSTSQDENPVSCQSVSTSQDENPSSVSSQSVLTVQDENQSSVGSQSVSTIQLQEENKHKSSVSRQIGSTVQKENENQSAVSSQPIFAVQKGNQISEDIV</sequence>
<evidence type="ECO:0000256" key="6">
    <source>
        <dbReference type="ARBA" id="ARBA00023242"/>
    </source>
</evidence>
<reference evidence="9 10" key="1">
    <citation type="submission" date="2020-06" db="EMBL/GenBank/DDBJ databases">
        <authorList>
            <person name="Li R."/>
            <person name="Bekaert M."/>
        </authorList>
    </citation>
    <scope>NUCLEOTIDE SEQUENCE [LARGE SCALE GENOMIC DNA]</scope>
    <source>
        <strain evidence="10">wild</strain>
    </source>
</reference>
<evidence type="ECO:0000256" key="3">
    <source>
        <dbReference type="ARBA" id="ARBA00011060"/>
    </source>
</evidence>
<keyword evidence="7" id="KW-0137">Centromere</keyword>
<evidence type="ECO:0000256" key="5">
    <source>
        <dbReference type="ARBA" id="ARBA00022454"/>
    </source>
</evidence>
<protein>
    <recommendedName>
        <fullName evidence="4">Centromere protein L</fullName>
    </recommendedName>
</protein>
<evidence type="ECO:0000313" key="9">
    <source>
        <dbReference type="EMBL" id="CAC5403309.1"/>
    </source>
</evidence>
<dbReference type="PANTHER" id="PTHR31740">
    <property type="entry name" value="CENTROMERE PROTEIN L"/>
    <property type="match status" value="1"/>
</dbReference>
<comment type="subcellular location">
    <subcellularLocation>
        <location evidence="2">Chromosome</location>
        <location evidence="2">Centromere</location>
    </subcellularLocation>
    <subcellularLocation>
        <location evidence="1">Nucleus</location>
    </subcellularLocation>
</comment>
<keyword evidence="10" id="KW-1185">Reference proteome</keyword>
<feature type="compositionally biased region" description="Basic and acidic residues" evidence="8">
    <location>
        <begin position="61"/>
        <end position="74"/>
    </location>
</feature>
<feature type="compositionally biased region" description="Polar residues" evidence="8">
    <location>
        <begin position="222"/>
        <end position="239"/>
    </location>
</feature>
<comment type="similarity">
    <text evidence="3">Belongs to the CENP-L/IML3 family.</text>
</comment>
<organism evidence="9 10">
    <name type="scientific">Mytilus coruscus</name>
    <name type="common">Sea mussel</name>
    <dbReference type="NCBI Taxonomy" id="42192"/>
    <lineage>
        <taxon>Eukaryota</taxon>
        <taxon>Metazoa</taxon>
        <taxon>Spiralia</taxon>
        <taxon>Lophotrochozoa</taxon>
        <taxon>Mollusca</taxon>
        <taxon>Bivalvia</taxon>
        <taxon>Autobranchia</taxon>
        <taxon>Pteriomorphia</taxon>
        <taxon>Mytilida</taxon>
        <taxon>Mytiloidea</taxon>
        <taxon>Mytilidae</taxon>
        <taxon>Mytilinae</taxon>
        <taxon>Mytilus</taxon>
    </lineage>
</organism>
<dbReference type="InterPro" id="IPR025204">
    <property type="entry name" value="CENP-L"/>
</dbReference>